<dbReference type="InterPro" id="IPR052775">
    <property type="entry name" value="IUN_hydrolase"/>
</dbReference>
<evidence type="ECO:0000259" key="3">
    <source>
        <dbReference type="Pfam" id="PF01156"/>
    </source>
</evidence>
<proteinExistence type="predicted"/>
<feature type="domain" description="Inosine/uridine-preferring nucleoside hydrolase" evidence="3">
    <location>
        <begin position="5"/>
        <end position="302"/>
    </location>
</feature>
<name>A0A3M8DWZ7_9BACL</name>
<dbReference type="AlphaFoldDB" id="A0A3M8DWZ7"/>
<dbReference type="EMBL" id="RHHQ01000004">
    <property type="protein sequence ID" value="RNB91811.1"/>
    <property type="molecule type" value="Genomic_DNA"/>
</dbReference>
<keyword evidence="1 4" id="KW-0378">Hydrolase</keyword>
<organism evidence="4 5">
    <name type="scientific">Brevibacillus fluminis</name>
    <dbReference type="NCBI Taxonomy" id="511487"/>
    <lineage>
        <taxon>Bacteria</taxon>
        <taxon>Bacillati</taxon>
        <taxon>Bacillota</taxon>
        <taxon>Bacilli</taxon>
        <taxon>Bacillales</taxon>
        <taxon>Paenibacillaceae</taxon>
        <taxon>Brevibacillus</taxon>
    </lineage>
</organism>
<gene>
    <name evidence="4" type="ORF">EDM56_03405</name>
</gene>
<dbReference type="GO" id="GO:0016799">
    <property type="term" value="F:hydrolase activity, hydrolyzing N-glycosyl compounds"/>
    <property type="evidence" value="ECO:0007669"/>
    <property type="project" value="InterPro"/>
</dbReference>
<dbReference type="Proteomes" id="UP000271031">
    <property type="component" value="Unassembled WGS sequence"/>
</dbReference>
<comment type="caution">
    <text evidence="4">The sequence shown here is derived from an EMBL/GenBank/DDBJ whole genome shotgun (WGS) entry which is preliminary data.</text>
</comment>
<dbReference type="CDD" id="cd02649">
    <property type="entry name" value="nuc_hydro_CeIAG"/>
    <property type="match status" value="1"/>
</dbReference>
<dbReference type="OrthoDB" id="9797882at2"/>
<protein>
    <submittedName>
        <fullName evidence="4">Ribonucleoside hydrolase</fullName>
    </submittedName>
</protein>
<dbReference type="PROSITE" id="PS01247">
    <property type="entry name" value="IUNH"/>
    <property type="match status" value="1"/>
</dbReference>
<evidence type="ECO:0000313" key="4">
    <source>
        <dbReference type="EMBL" id="RNB91811.1"/>
    </source>
</evidence>
<dbReference type="Gene3D" id="3.90.245.10">
    <property type="entry name" value="Ribonucleoside hydrolase-like"/>
    <property type="match status" value="1"/>
</dbReference>
<dbReference type="Pfam" id="PF01156">
    <property type="entry name" value="IU_nuc_hydro"/>
    <property type="match status" value="1"/>
</dbReference>
<evidence type="ECO:0000313" key="5">
    <source>
        <dbReference type="Proteomes" id="UP000271031"/>
    </source>
</evidence>
<dbReference type="PANTHER" id="PTHR46190">
    <property type="entry name" value="SI:CH211-201H21.5-RELATED"/>
    <property type="match status" value="1"/>
</dbReference>
<keyword evidence="5" id="KW-1185">Reference proteome</keyword>
<dbReference type="PANTHER" id="PTHR46190:SF1">
    <property type="entry name" value="SI:CH211-201H21.5"/>
    <property type="match status" value="1"/>
</dbReference>
<sequence>MRKFLIDTDTASDDAIALIMALREPTIQVEAITVVCGNLTVDQAVKNALNTIEAINTYAPPVYRGMHKPIMRPLFTSEYVHGSDGMGNMHLPAPAGKAEDMHAIDAIIHHIMANPHELEVVTLGPMTNLALAYLKEPRIAEYVKRVIVMGGQGLGPGNVTPVAEFNFYVDAEAVEIVLQSGMPLTFVGWDVSMDKTFIDEGDIERIAALQTPLSDFTLSCTKVLQEHNLSQYGRRGFDLPDPTAMAVAIWPDMVRAEFETYGYMETKSEQTYGQLIIDRFHVHQKPANVTICQEIDANRFKQKLLELLS</sequence>
<accession>A0A3M8DWZ7</accession>
<keyword evidence="2" id="KW-0326">Glycosidase</keyword>
<dbReference type="SUPFAM" id="SSF53590">
    <property type="entry name" value="Nucleoside hydrolase"/>
    <property type="match status" value="1"/>
</dbReference>
<dbReference type="InterPro" id="IPR036452">
    <property type="entry name" value="Ribo_hydro-like"/>
</dbReference>
<evidence type="ECO:0000256" key="2">
    <source>
        <dbReference type="ARBA" id="ARBA00023295"/>
    </source>
</evidence>
<dbReference type="InterPro" id="IPR015910">
    <property type="entry name" value="I/U_nuclsd_hydro_CS"/>
</dbReference>
<evidence type="ECO:0000256" key="1">
    <source>
        <dbReference type="ARBA" id="ARBA00022801"/>
    </source>
</evidence>
<dbReference type="InterPro" id="IPR001910">
    <property type="entry name" value="Inosine/uridine_hydrolase_dom"/>
</dbReference>
<reference evidence="4 5" key="1">
    <citation type="submission" date="2018-10" db="EMBL/GenBank/DDBJ databases">
        <title>Phylogenomics of Brevibacillus.</title>
        <authorList>
            <person name="Dunlap C."/>
        </authorList>
    </citation>
    <scope>NUCLEOTIDE SEQUENCE [LARGE SCALE GENOMIC DNA]</scope>
    <source>
        <strain evidence="4 5">JCM 15716</strain>
    </source>
</reference>
<dbReference type="RefSeq" id="WP_122916473.1">
    <property type="nucleotide sequence ID" value="NZ_RHHQ01000004.1"/>
</dbReference>